<evidence type="ECO:0000256" key="1">
    <source>
        <dbReference type="SAM" id="MobiDB-lite"/>
    </source>
</evidence>
<reference evidence="2 3" key="1">
    <citation type="submission" date="2014-04" db="EMBL/GenBank/DDBJ databases">
        <title>Evolutionary Origins and Diversification of the Mycorrhizal Mutualists.</title>
        <authorList>
            <consortium name="DOE Joint Genome Institute"/>
            <consortium name="Mycorrhizal Genomics Consortium"/>
            <person name="Kohler A."/>
            <person name="Kuo A."/>
            <person name="Nagy L.G."/>
            <person name="Floudas D."/>
            <person name="Copeland A."/>
            <person name="Barry K.W."/>
            <person name="Cichocki N."/>
            <person name="Veneault-Fourrey C."/>
            <person name="LaButti K."/>
            <person name="Lindquist E.A."/>
            <person name="Lipzen A."/>
            <person name="Lundell T."/>
            <person name="Morin E."/>
            <person name="Murat C."/>
            <person name="Riley R."/>
            <person name="Ohm R."/>
            <person name="Sun H."/>
            <person name="Tunlid A."/>
            <person name="Henrissat B."/>
            <person name="Grigoriev I.V."/>
            <person name="Hibbett D.S."/>
            <person name="Martin F."/>
        </authorList>
    </citation>
    <scope>NUCLEOTIDE SEQUENCE [LARGE SCALE GENOMIC DNA]</scope>
    <source>
        <strain evidence="2 3">MD-312</strain>
    </source>
</reference>
<feature type="compositionally biased region" description="Basic and acidic residues" evidence="1">
    <location>
        <begin position="46"/>
        <end position="60"/>
    </location>
</feature>
<accession>A0A0C9W8G5</accession>
<dbReference type="HOGENOM" id="CLU_1686843_0_0_1"/>
<evidence type="ECO:0000313" key="2">
    <source>
        <dbReference type="EMBL" id="KIJ58977.1"/>
    </source>
</evidence>
<name>A0A0C9W8G5_9AGAM</name>
<dbReference type="AlphaFoldDB" id="A0A0C9W8G5"/>
<sequence length="156" mass="17005">MMEDATGLSATNRNTILTVTVVASGLEVETRTSGISLGNSGPGHQDGPEHVQPKRQRSEEDLNNGTNEYKAPSKLARTDAPGGIHKVLRLLALDVAAMKARVYKLSTDTKDWQLSMRGLVMRSGSDEGTCSACRRLRSPSAERWSDPYEASQNPYE</sequence>
<protein>
    <submittedName>
        <fullName evidence="2">Uncharacterized protein</fullName>
    </submittedName>
</protein>
<proteinExistence type="predicted"/>
<keyword evidence="3" id="KW-1185">Reference proteome</keyword>
<gene>
    <name evidence="2" type="ORF">HYDPIDRAFT_190662</name>
</gene>
<dbReference type="EMBL" id="KN839902">
    <property type="protein sequence ID" value="KIJ58977.1"/>
    <property type="molecule type" value="Genomic_DNA"/>
</dbReference>
<dbReference type="Proteomes" id="UP000053820">
    <property type="component" value="Unassembled WGS sequence"/>
</dbReference>
<evidence type="ECO:0000313" key="3">
    <source>
        <dbReference type="Proteomes" id="UP000053820"/>
    </source>
</evidence>
<feature type="region of interest" description="Disordered" evidence="1">
    <location>
        <begin position="33"/>
        <end position="79"/>
    </location>
</feature>
<organism evidence="2 3">
    <name type="scientific">Hydnomerulius pinastri MD-312</name>
    <dbReference type="NCBI Taxonomy" id="994086"/>
    <lineage>
        <taxon>Eukaryota</taxon>
        <taxon>Fungi</taxon>
        <taxon>Dikarya</taxon>
        <taxon>Basidiomycota</taxon>
        <taxon>Agaricomycotina</taxon>
        <taxon>Agaricomycetes</taxon>
        <taxon>Agaricomycetidae</taxon>
        <taxon>Boletales</taxon>
        <taxon>Boletales incertae sedis</taxon>
        <taxon>Leucogyrophana</taxon>
    </lineage>
</organism>